<evidence type="ECO:0000313" key="1">
    <source>
        <dbReference type="EMBL" id="MBO0902650.1"/>
    </source>
</evidence>
<name>A0ABS3J0I5_9HYPH</name>
<comment type="caution">
    <text evidence="1">The sequence shown here is derived from an EMBL/GenBank/DDBJ whole genome shotgun (WGS) entry which is preliminary data.</text>
</comment>
<proteinExistence type="predicted"/>
<sequence length="370" mass="37697">MDRAWIDGRPAAEADALAAAAELLERSRQPFVGGLRTDVSGIRAALGLARRIGAIVDHGESDAIYPLLTALRDGGAFLGAPAEMKRRADRVLVLGDEVAKVAPDLLAMLTETEPDLGVRTRGDAREFRSLCRAPLDSAGRGRAEHVDCAPEDIVDVVGLVRAKLSGRRAGEGAVGGDAVAGLAEFLKGAGFAAVVFAPAELGALGTEQVFGLVSDLNETTRASTLPVSASTNAMGAALQGAWTSGFPLRVGFGRGAAEHDAALFSARRQLSGDGEADLALIVDALAEPGAGGPPCALPQIAVTSEPGAVEGARVTFAVGAAGCDHDAVFYDARFGSFVGRPADAKSELPTAAAILDALADRLGGRVADAA</sequence>
<reference evidence="1 2" key="1">
    <citation type="submission" date="2021-03" db="EMBL/GenBank/DDBJ databases">
        <title>Whole genome sequence of Jiella sp. MQZ13P-4.</title>
        <authorList>
            <person name="Tuo L."/>
        </authorList>
    </citation>
    <scope>NUCLEOTIDE SEQUENCE [LARGE SCALE GENOMIC DNA]</scope>
    <source>
        <strain evidence="1 2">MQZ13P-4</strain>
    </source>
</reference>
<organism evidence="1 2">
    <name type="scientific">Jiella sonneratiae</name>
    <dbReference type="NCBI Taxonomy" id="2816856"/>
    <lineage>
        <taxon>Bacteria</taxon>
        <taxon>Pseudomonadati</taxon>
        <taxon>Pseudomonadota</taxon>
        <taxon>Alphaproteobacteria</taxon>
        <taxon>Hyphomicrobiales</taxon>
        <taxon>Aurantimonadaceae</taxon>
        <taxon>Jiella</taxon>
    </lineage>
</organism>
<dbReference type="Proteomes" id="UP000664288">
    <property type="component" value="Unassembled WGS sequence"/>
</dbReference>
<gene>
    <name evidence="1" type="ORF">J1C47_03285</name>
</gene>
<keyword evidence="2" id="KW-1185">Reference proteome</keyword>
<accession>A0ABS3J0I5</accession>
<evidence type="ECO:0000313" key="2">
    <source>
        <dbReference type="Proteomes" id="UP000664288"/>
    </source>
</evidence>
<dbReference type="RefSeq" id="WP_207349293.1">
    <property type="nucleotide sequence ID" value="NZ_JAFMPY010000003.1"/>
</dbReference>
<dbReference type="EMBL" id="JAFMPY010000003">
    <property type="protein sequence ID" value="MBO0902650.1"/>
    <property type="molecule type" value="Genomic_DNA"/>
</dbReference>
<protein>
    <submittedName>
        <fullName evidence="1">Uncharacterized protein</fullName>
    </submittedName>
</protein>